<organism evidence="3">
    <name type="scientific">Emiliania huxleyi</name>
    <name type="common">Coccolithophore</name>
    <name type="synonym">Pontosphaera huxleyi</name>
    <dbReference type="NCBI Taxonomy" id="2903"/>
    <lineage>
        <taxon>Eukaryota</taxon>
        <taxon>Haptista</taxon>
        <taxon>Haptophyta</taxon>
        <taxon>Prymnesiophyceae</taxon>
        <taxon>Isochrysidales</taxon>
        <taxon>Noelaerhabdaceae</taxon>
        <taxon>Emiliania</taxon>
    </lineage>
</organism>
<dbReference type="AlphaFoldDB" id="A0A7S3TH00"/>
<name>A0A7S3TH00_EMIHU</name>
<accession>A0A7S3TH00</accession>
<evidence type="ECO:0000256" key="2">
    <source>
        <dbReference type="SAM" id="MobiDB-lite"/>
    </source>
</evidence>
<feature type="compositionally biased region" description="Low complexity" evidence="2">
    <location>
        <begin position="139"/>
        <end position="159"/>
    </location>
</feature>
<protein>
    <submittedName>
        <fullName evidence="3">Uncharacterized protein</fullName>
    </submittedName>
</protein>
<dbReference type="EMBL" id="HBIR01047944">
    <property type="protein sequence ID" value="CAE0582585.1"/>
    <property type="molecule type" value="Transcribed_RNA"/>
</dbReference>
<feature type="coiled-coil region" evidence="1">
    <location>
        <begin position="84"/>
        <end position="115"/>
    </location>
</feature>
<proteinExistence type="predicted"/>
<gene>
    <name evidence="3" type="ORF">EHUX00137_LOCUS37444</name>
</gene>
<sequence>MLRVEVGTHVCVCVSRSHMHARARTHARMHRACGTCSRCSPAVRLPLGIPCPHARAPQVGPRESERGCCTVARTFTPGEPAHRVEQVQVEAEGLVAELERLAALKEEERDAAAERAVADKGMTHNGSWKIAAVGGRGKSSAAAAAPPSESAAEAPARSAEPTRKRAKVVKF</sequence>
<feature type="region of interest" description="Disordered" evidence="2">
    <location>
        <begin position="133"/>
        <end position="171"/>
    </location>
</feature>
<evidence type="ECO:0000256" key="1">
    <source>
        <dbReference type="SAM" id="Coils"/>
    </source>
</evidence>
<reference evidence="3" key="1">
    <citation type="submission" date="2021-01" db="EMBL/GenBank/DDBJ databases">
        <authorList>
            <person name="Corre E."/>
            <person name="Pelletier E."/>
            <person name="Niang G."/>
            <person name="Scheremetjew M."/>
            <person name="Finn R."/>
            <person name="Kale V."/>
            <person name="Holt S."/>
            <person name="Cochrane G."/>
            <person name="Meng A."/>
            <person name="Brown T."/>
            <person name="Cohen L."/>
        </authorList>
    </citation>
    <scope>NUCLEOTIDE SEQUENCE</scope>
    <source>
        <strain evidence="3">379</strain>
    </source>
</reference>
<evidence type="ECO:0000313" key="3">
    <source>
        <dbReference type="EMBL" id="CAE0582585.1"/>
    </source>
</evidence>
<keyword evidence="1" id="KW-0175">Coiled coil</keyword>